<gene>
    <name evidence="2" type="ORF">STAS_32165</name>
</gene>
<evidence type="ECO:0000256" key="1">
    <source>
        <dbReference type="SAM" id="MobiDB-lite"/>
    </source>
</evidence>
<evidence type="ECO:0000313" key="2">
    <source>
        <dbReference type="EMBL" id="GER54568.1"/>
    </source>
</evidence>
<feature type="region of interest" description="Disordered" evidence="1">
    <location>
        <begin position="11"/>
        <end position="34"/>
    </location>
</feature>
<dbReference type="GO" id="GO:0016787">
    <property type="term" value="F:hydrolase activity"/>
    <property type="evidence" value="ECO:0007669"/>
    <property type="project" value="UniProtKB-KW"/>
</dbReference>
<dbReference type="AlphaFoldDB" id="A0A5A7RAY3"/>
<name>A0A5A7RAY3_STRAF</name>
<keyword evidence="3" id="KW-1185">Reference proteome</keyword>
<keyword evidence="2" id="KW-0378">Hydrolase</keyword>
<feature type="compositionally biased region" description="Polar residues" evidence="1">
    <location>
        <begin position="22"/>
        <end position="34"/>
    </location>
</feature>
<feature type="region of interest" description="Disordered" evidence="1">
    <location>
        <begin position="76"/>
        <end position="98"/>
    </location>
</feature>
<organism evidence="2 3">
    <name type="scientific">Striga asiatica</name>
    <name type="common">Asiatic witchweed</name>
    <name type="synonym">Buchnera asiatica</name>
    <dbReference type="NCBI Taxonomy" id="4170"/>
    <lineage>
        <taxon>Eukaryota</taxon>
        <taxon>Viridiplantae</taxon>
        <taxon>Streptophyta</taxon>
        <taxon>Embryophyta</taxon>
        <taxon>Tracheophyta</taxon>
        <taxon>Spermatophyta</taxon>
        <taxon>Magnoliopsida</taxon>
        <taxon>eudicotyledons</taxon>
        <taxon>Gunneridae</taxon>
        <taxon>Pentapetalae</taxon>
        <taxon>asterids</taxon>
        <taxon>lamiids</taxon>
        <taxon>Lamiales</taxon>
        <taxon>Orobanchaceae</taxon>
        <taxon>Buchnereae</taxon>
        <taxon>Striga</taxon>
    </lineage>
</organism>
<dbReference type="OrthoDB" id="10648192at2759"/>
<sequence length="166" mass="17830">MKHYNIIEPKLPGKKCGGKTRPGQQTGNSSISKSNRPIEFKFPCPNACLSGTPPVTDPPVCHTWFTAASPFSGSARVANSLTSPPENSADASLTSYHNRVDSSPNGPYDDTLYFLTVICPSGPWKAAKACEPTMPRPVGFMAHETHPLGPAVWVVKAMSRMDWAGS</sequence>
<evidence type="ECO:0000313" key="3">
    <source>
        <dbReference type="Proteomes" id="UP000325081"/>
    </source>
</evidence>
<protein>
    <submittedName>
        <fullName evidence="2">P-loop containing nucleoside triphosphatehydrolases superfamily protein</fullName>
    </submittedName>
</protein>
<reference evidence="3" key="1">
    <citation type="journal article" date="2019" name="Curr. Biol.">
        <title>Genome Sequence of Striga asiatica Provides Insight into the Evolution of Plant Parasitism.</title>
        <authorList>
            <person name="Yoshida S."/>
            <person name="Kim S."/>
            <person name="Wafula E.K."/>
            <person name="Tanskanen J."/>
            <person name="Kim Y.M."/>
            <person name="Honaas L."/>
            <person name="Yang Z."/>
            <person name="Spallek T."/>
            <person name="Conn C.E."/>
            <person name="Ichihashi Y."/>
            <person name="Cheong K."/>
            <person name="Cui S."/>
            <person name="Der J.P."/>
            <person name="Gundlach H."/>
            <person name="Jiao Y."/>
            <person name="Hori C."/>
            <person name="Ishida J.K."/>
            <person name="Kasahara H."/>
            <person name="Kiba T."/>
            <person name="Kim M.S."/>
            <person name="Koo N."/>
            <person name="Laohavisit A."/>
            <person name="Lee Y.H."/>
            <person name="Lumba S."/>
            <person name="McCourt P."/>
            <person name="Mortimer J.C."/>
            <person name="Mutuku J.M."/>
            <person name="Nomura T."/>
            <person name="Sasaki-Sekimoto Y."/>
            <person name="Seto Y."/>
            <person name="Wang Y."/>
            <person name="Wakatake T."/>
            <person name="Sakakibara H."/>
            <person name="Demura T."/>
            <person name="Yamaguchi S."/>
            <person name="Yoneyama K."/>
            <person name="Manabe R.I."/>
            <person name="Nelson D.C."/>
            <person name="Schulman A.H."/>
            <person name="Timko M.P."/>
            <person name="dePamphilis C.W."/>
            <person name="Choi D."/>
            <person name="Shirasu K."/>
        </authorList>
    </citation>
    <scope>NUCLEOTIDE SEQUENCE [LARGE SCALE GENOMIC DNA]</scope>
    <source>
        <strain evidence="3">cv. UVA1</strain>
    </source>
</reference>
<dbReference type="Proteomes" id="UP000325081">
    <property type="component" value="Unassembled WGS sequence"/>
</dbReference>
<accession>A0A5A7RAY3</accession>
<comment type="caution">
    <text evidence="2">The sequence shown here is derived from an EMBL/GenBank/DDBJ whole genome shotgun (WGS) entry which is preliminary data.</text>
</comment>
<dbReference type="EMBL" id="BKCP01011292">
    <property type="protein sequence ID" value="GER54568.1"/>
    <property type="molecule type" value="Genomic_DNA"/>
</dbReference>
<proteinExistence type="predicted"/>